<evidence type="ECO:0000256" key="1">
    <source>
        <dbReference type="SAM" id="MobiDB-lite"/>
    </source>
</evidence>
<feature type="non-terminal residue" evidence="2">
    <location>
        <position position="80"/>
    </location>
</feature>
<organism evidence="2">
    <name type="scientific">uncultured Rubrobacteraceae bacterium</name>
    <dbReference type="NCBI Taxonomy" id="349277"/>
    <lineage>
        <taxon>Bacteria</taxon>
        <taxon>Bacillati</taxon>
        <taxon>Actinomycetota</taxon>
        <taxon>Rubrobacteria</taxon>
        <taxon>Rubrobacterales</taxon>
        <taxon>Rubrobacteraceae</taxon>
        <taxon>environmental samples</taxon>
    </lineage>
</organism>
<reference evidence="2" key="1">
    <citation type="submission" date="2020-02" db="EMBL/GenBank/DDBJ databases">
        <authorList>
            <person name="Meier V. D."/>
        </authorList>
    </citation>
    <scope>NUCLEOTIDE SEQUENCE</scope>
    <source>
        <strain evidence="2">AVDCRST_MAG12</strain>
    </source>
</reference>
<proteinExistence type="predicted"/>
<dbReference type="EMBL" id="CADCVK010000245">
    <property type="protein sequence ID" value="CAA9482377.1"/>
    <property type="molecule type" value="Genomic_DNA"/>
</dbReference>
<feature type="region of interest" description="Disordered" evidence="1">
    <location>
        <begin position="1"/>
        <end position="46"/>
    </location>
</feature>
<protein>
    <submittedName>
        <fullName evidence="2">Uncharacterized protein</fullName>
    </submittedName>
</protein>
<sequence length="80" mass="9125">AFGLCGPDLEGRGRLDGRGGGRRQPRPDRLVRRLGRRATFGPRERRRGDHRLRVRALLLSGRTCDLARDAREEPRGRARL</sequence>
<name>A0A6J4RZ97_9ACTN</name>
<gene>
    <name evidence="2" type="ORF">AVDCRST_MAG12-1587</name>
</gene>
<evidence type="ECO:0000313" key="2">
    <source>
        <dbReference type="EMBL" id="CAA9482377.1"/>
    </source>
</evidence>
<feature type="compositionally biased region" description="Basic and acidic residues" evidence="1">
    <location>
        <begin position="9"/>
        <end position="31"/>
    </location>
</feature>
<dbReference type="AlphaFoldDB" id="A0A6J4RZ97"/>
<feature type="non-terminal residue" evidence="2">
    <location>
        <position position="1"/>
    </location>
</feature>
<accession>A0A6J4RZ97</accession>